<dbReference type="AlphaFoldDB" id="A0AAD8XYS5"/>
<dbReference type="Gene3D" id="3.40.50.1240">
    <property type="entry name" value="Phosphoglycerate mutase-like"/>
    <property type="match status" value="1"/>
</dbReference>
<accession>A0AAD8XYS5</accession>
<dbReference type="InterPro" id="IPR013078">
    <property type="entry name" value="His_Pase_superF_clade-1"/>
</dbReference>
<proteinExistence type="predicted"/>
<dbReference type="Proteomes" id="UP001224775">
    <property type="component" value="Unassembled WGS sequence"/>
</dbReference>
<dbReference type="Pfam" id="PF00300">
    <property type="entry name" value="His_Phos_1"/>
    <property type="match status" value="1"/>
</dbReference>
<name>A0AAD8XYS5_9STRA</name>
<gene>
    <name evidence="2" type="ORF">QTG54_013380</name>
</gene>
<evidence type="ECO:0000313" key="3">
    <source>
        <dbReference type="Proteomes" id="UP001224775"/>
    </source>
</evidence>
<organism evidence="2 3">
    <name type="scientific">Skeletonema marinoi</name>
    <dbReference type="NCBI Taxonomy" id="267567"/>
    <lineage>
        <taxon>Eukaryota</taxon>
        <taxon>Sar</taxon>
        <taxon>Stramenopiles</taxon>
        <taxon>Ochrophyta</taxon>
        <taxon>Bacillariophyta</taxon>
        <taxon>Coscinodiscophyceae</taxon>
        <taxon>Thalassiosirophycidae</taxon>
        <taxon>Thalassiosirales</taxon>
        <taxon>Skeletonemataceae</taxon>
        <taxon>Skeletonema</taxon>
        <taxon>Skeletonema marinoi-dohrnii complex</taxon>
    </lineage>
</organism>
<reference evidence="2" key="1">
    <citation type="submission" date="2023-06" db="EMBL/GenBank/DDBJ databases">
        <title>Survivors Of The Sea: Transcriptome response of Skeletonema marinoi to long-term dormancy.</title>
        <authorList>
            <person name="Pinder M.I.M."/>
            <person name="Kourtchenko O."/>
            <person name="Robertson E.K."/>
            <person name="Larsson T."/>
            <person name="Maumus F."/>
            <person name="Osuna-Cruz C.M."/>
            <person name="Vancaester E."/>
            <person name="Stenow R."/>
            <person name="Vandepoele K."/>
            <person name="Ploug H."/>
            <person name="Bruchert V."/>
            <person name="Godhe A."/>
            <person name="Topel M."/>
        </authorList>
    </citation>
    <scope>NUCLEOTIDE SEQUENCE</scope>
    <source>
        <strain evidence="2">R05AC</strain>
    </source>
</reference>
<dbReference type="EMBL" id="JATAAI010000031">
    <property type="protein sequence ID" value="KAK1735933.1"/>
    <property type="molecule type" value="Genomic_DNA"/>
</dbReference>
<sequence length="277" mass="30818">MMPSFQLANKHQRLSSLLLLLPTAARAALSTTSSSPTIINHLLHRPHLTHSYYALRHGQSLANVAQIISSDPQISTVQHGLSKVGQEQATLAGKSFAKQYLNDASSSKNVNYKGVAIFSSDFTRARETATLFTQQLHNHQEIPIYTNDIVLETRLRERYFGELNGGPDDQYQKVWDVDCTNPNHDEFGVEAANCVLERTTRLVTELDELLSSSTASTTAASSSSNGSEEEQKWKVILVAHGDVLQIMQTGFLRHEDAARHRSLEHLETATIRELILN</sequence>
<dbReference type="PANTHER" id="PTHR47821:SF2">
    <property type="entry name" value="PHOSPHOGLYCERATE MUTASE FAMILY PROTEIN"/>
    <property type="match status" value="1"/>
</dbReference>
<protein>
    <submittedName>
        <fullName evidence="2">Phosphoglycerate mutase family protein</fullName>
    </submittedName>
</protein>
<keyword evidence="3" id="KW-1185">Reference proteome</keyword>
<comment type="caution">
    <text evidence="2">The sequence shown here is derived from an EMBL/GenBank/DDBJ whole genome shotgun (WGS) entry which is preliminary data.</text>
</comment>
<evidence type="ECO:0000313" key="2">
    <source>
        <dbReference type="EMBL" id="KAK1735933.1"/>
    </source>
</evidence>
<dbReference type="SUPFAM" id="SSF53254">
    <property type="entry name" value="Phosphoglycerate mutase-like"/>
    <property type="match status" value="1"/>
</dbReference>
<dbReference type="CDD" id="cd07067">
    <property type="entry name" value="HP_PGM_like"/>
    <property type="match status" value="1"/>
</dbReference>
<keyword evidence="1" id="KW-0732">Signal</keyword>
<dbReference type="InterPro" id="IPR029033">
    <property type="entry name" value="His_PPase_superfam"/>
</dbReference>
<feature type="chain" id="PRO_5041957636" evidence="1">
    <location>
        <begin position="28"/>
        <end position="277"/>
    </location>
</feature>
<dbReference type="SMART" id="SM00855">
    <property type="entry name" value="PGAM"/>
    <property type="match status" value="1"/>
</dbReference>
<feature type="signal peptide" evidence="1">
    <location>
        <begin position="1"/>
        <end position="27"/>
    </location>
</feature>
<evidence type="ECO:0000256" key="1">
    <source>
        <dbReference type="SAM" id="SignalP"/>
    </source>
</evidence>
<dbReference type="PANTHER" id="PTHR47821">
    <property type="entry name" value="PHOSPHOGLYCERATE MUTASE FAMILY PROTEIN"/>
    <property type="match status" value="1"/>
</dbReference>